<evidence type="ECO:0000313" key="1">
    <source>
        <dbReference type="EMBL" id="GAG76644.1"/>
    </source>
</evidence>
<organism evidence="1">
    <name type="scientific">marine sediment metagenome</name>
    <dbReference type="NCBI Taxonomy" id="412755"/>
    <lineage>
        <taxon>unclassified sequences</taxon>
        <taxon>metagenomes</taxon>
        <taxon>ecological metagenomes</taxon>
    </lineage>
</organism>
<comment type="caution">
    <text evidence="1">The sequence shown here is derived from an EMBL/GenBank/DDBJ whole genome shotgun (WGS) entry which is preliminary data.</text>
</comment>
<dbReference type="EMBL" id="BART01016016">
    <property type="protein sequence ID" value="GAG76644.1"/>
    <property type="molecule type" value="Genomic_DNA"/>
</dbReference>
<dbReference type="InterPro" id="IPR008979">
    <property type="entry name" value="Galactose-bd-like_sf"/>
</dbReference>
<sequence length="249" mass="28602">LKLIKFLWSNDFDGGIITASNSADGYPVSNLKHRWHTLHWRSINAANEYIRINLEEAKPIKGLAIKYHNFQVGDTVKIQAYNDAWLDLDYEDTLTITPEKIIRLWDTAKIYQWWQILMETAPAAPATYHQIGRLFLGNTSGLSKTFSAQHSYNLIDPSGIEYSGGGQVSSNPKPKYKQMGYTFKGLTAEDKKTLEEIFENVGVGGDYFFCENVNELLFFYVRNISSWEIVDMKTSEKRYSLTIDMETLR</sequence>
<dbReference type="SUPFAM" id="SSF49785">
    <property type="entry name" value="Galactose-binding domain-like"/>
    <property type="match status" value="1"/>
</dbReference>
<accession>X1A4C5</accession>
<dbReference type="AlphaFoldDB" id="X1A4C5"/>
<name>X1A4C5_9ZZZZ</name>
<gene>
    <name evidence="1" type="ORF">S01H4_30942</name>
</gene>
<feature type="non-terminal residue" evidence="1">
    <location>
        <position position="1"/>
    </location>
</feature>
<reference evidence="1" key="1">
    <citation type="journal article" date="2014" name="Front. Microbiol.">
        <title>High frequency of phylogenetically diverse reductive dehalogenase-homologous genes in deep subseafloor sedimentary metagenomes.</title>
        <authorList>
            <person name="Kawai M."/>
            <person name="Futagami T."/>
            <person name="Toyoda A."/>
            <person name="Takaki Y."/>
            <person name="Nishi S."/>
            <person name="Hori S."/>
            <person name="Arai W."/>
            <person name="Tsubouchi T."/>
            <person name="Morono Y."/>
            <person name="Uchiyama I."/>
            <person name="Ito T."/>
            <person name="Fujiyama A."/>
            <person name="Inagaki F."/>
            <person name="Takami H."/>
        </authorList>
    </citation>
    <scope>NUCLEOTIDE SEQUENCE</scope>
    <source>
        <strain evidence="1">Expedition CK06-06</strain>
    </source>
</reference>
<protein>
    <submittedName>
        <fullName evidence="1">Uncharacterized protein</fullName>
    </submittedName>
</protein>
<proteinExistence type="predicted"/>